<keyword evidence="1" id="KW-1133">Transmembrane helix</keyword>
<name>F6I3R3_VITVI</name>
<dbReference type="EMBL" id="FN596743">
    <property type="protein sequence ID" value="CCB61581.1"/>
    <property type="molecule type" value="Genomic_DNA"/>
</dbReference>
<gene>
    <name evidence="3" type="ordered locus">VIT_05s0124g00120</name>
</gene>
<dbReference type="InterPro" id="IPR055782">
    <property type="entry name" value="DUF7358"/>
</dbReference>
<feature type="domain" description="DUF7358" evidence="2">
    <location>
        <begin position="1"/>
        <end position="48"/>
    </location>
</feature>
<accession>F6I3R3</accession>
<organism evidence="3 4">
    <name type="scientific">Vitis vinifera</name>
    <name type="common">Grape</name>
    <dbReference type="NCBI Taxonomy" id="29760"/>
    <lineage>
        <taxon>Eukaryota</taxon>
        <taxon>Viridiplantae</taxon>
        <taxon>Streptophyta</taxon>
        <taxon>Embryophyta</taxon>
        <taxon>Tracheophyta</taxon>
        <taxon>Spermatophyta</taxon>
        <taxon>Magnoliopsida</taxon>
        <taxon>eudicotyledons</taxon>
        <taxon>Gunneridae</taxon>
        <taxon>Pentapetalae</taxon>
        <taxon>rosids</taxon>
        <taxon>Vitales</taxon>
        <taxon>Vitaceae</taxon>
        <taxon>Viteae</taxon>
        <taxon>Vitis</taxon>
    </lineage>
</organism>
<dbReference type="Pfam" id="PF24057">
    <property type="entry name" value="DUF7358"/>
    <property type="match status" value="1"/>
</dbReference>
<evidence type="ECO:0000259" key="2">
    <source>
        <dbReference type="Pfam" id="PF24057"/>
    </source>
</evidence>
<dbReference type="Proteomes" id="UP000009183">
    <property type="component" value="Chromosome 5"/>
</dbReference>
<dbReference type="eggNOG" id="KOG2088">
    <property type="taxonomic scope" value="Eukaryota"/>
</dbReference>
<evidence type="ECO:0000256" key="1">
    <source>
        <dbReference type="SAM" id="Phobius"/>
    </source>
</evidence>
<protein>
    <recommendedName>
        <fullName evidence="2">DUF7358 domain-containing protein</fullName>
    </recommendedName>
</protein>
<keyword evidence="4" id="KW-1185">Reference proteome</keyword>
<dbReference type="PANTHER" id="PTHR47030">
    <property type="entry name" value="LIPASE CLASS 3 FAMILY PROTEIN"/>
    <property type="match status" value="1"/>
</dbReference>
<dbReference type="AlphaFoldDB" id="F6I3R3"/>
<keyword evidence="1" id="KW-0812">Transmembrane</keyword>
<keyword evidence="1" id="KW-0472">Membrane</keyword>
<sequence>MKYKTWLWWTRFAMVITILQFVGATYLIFHVAKHTSNDGTSNDCVLGVIYSCVLRYPVECDYVGSEITCRMPRGIMDICTE</sequence>
<dbReference type="PaxDb" id="29760-VIT_05s0124g00120.t01"/>
<feature type="transmembrane region" description="Helical" evidence="1">
    <location>
        <begin position="6"/>
        <end position="29"/>
    </location>
</feature>
<proteinExistence type="predicted"/>
<dbReference type="PANTHER" id="PTHR47030:SF2">
    <property type="entry name" value="LIPASE CLASS 3 FAMILY PROTEIN"/>
    <property type="match status" value="1"/>
</dbReference>
<dbReference type="InParanoid" id="F6I3R3"/>
<dbReference type="HOGENOM" id="CLU_2578760_0_0_1"/>
<evidence type="ECO:0000313" key="4">
    <source>
        <dbReference type="Proteomes" id="UP000009183"/>
    </source>
</evidence>
<reference evidence="4" key="1">
    <citation type="journal article" date="2007" name="Nature">
        <title>The grapevine genome sequence suggests ancestral hexaploidization in major angiosperm phyla.</title>
        <authorList>
            <consortium name="The French-Italian Public Consortium for Grapevine Genome Characterization."/>
            <person name="Jaillon O."/>
            <person name="Aury J.-M."/>
            <person name="Noel B."/>
            <person name="Policriti A."/>
            <person name="Clepet C."/>
            <person name="Casagrande A."/>
            <person name="Choisne N."/>
            <person name="Aubourg S."/>
            <person name="Vitulo N."/>
            <person name="Jubin C."/>
            <person name="Vezzi A."/>
            <person name="Legeai F."/>
            <person name="Hugueney P."/>
            <person name="Dasilva C."/>
            <person name="Horner D."/>
            <person name="Mica E."/>
            <person name="Jublot D."/>
            <person name="Poulain J."/>
            <person name="Bruyere C."/>
            <person name="Billault A."/>
            <person name="Segurens B."/>
            <person name="Gouyvenoux M."/>
            <person name="Ugarte E."/>
            <person name="Cattonaro F."/>
            <person name="Anthouard V."/>
            <person name="Vico V."/>
            <person name="Del Fabbro C."/>
            <person name="Alaux M."/>
            <person name="Di Gaspero G."/>
            <person name="Dumas V."/>
            <person name="Felice N."/>
            <person name="Paillard S."/>
            <person name="Juman I."/>
            <person name="Moroldo M."/>
            <person name="Scalabrin S."/>
            <person name="Canaguier A."/>
            <person name="Le Clainche I."/>
            <person name="Malacrida G."/>
            <person name="Durand E."/>
            <person name="Pesole G."/>
            <person name="Laucou V."/>
            <person name="Chatelet P."/>
            <person name="Merdinoglu D."/>
            <person name="Delledonne M."/>
            <person name="Pezzotti M."/>
            <person name="Lecharny A."/>
            <person name="Scarpelli C."/>
            <person name="Artiguenave F."/>
            <person name="Pe M.E."/>
            <person name="Valle G."/>
            <person name="Morgante M."/>
            <person name="Caboche M."/>
            <person name="Adam-Blondon A.-F."/>
            <person name="Weissenbach J."/>
            <person name="Quetier F."/>
            <person name="Wincker P."/>
        </authorList>
    </citation>
    <scope>NUCLEOTIDE SEQUENCE [LARGE SCALE GENOMIC DNA]</scope>
    <source>
        <strain evidence="4">cv. Pinot noir / PN40024</strain>
    </source>
</reference>
<evidence type="ECO:0000313" key="3">
    <source>
        <dbReference type="EMBL" id="CCB61581.1"/>
    </source>
</evidence>